<evidence type="ECO:0000313" key="2">
    <source>
        <dbReference type="Proteomes" id="UP000001876"/>
    </source>
</evidence>
<dbReference type="EMBL" id="GG663749">
    <property type="protein sequence ID" value="EEH51930.1"/>
    <property type="molecule type" value="Genomic_DNA"/>
</dbReference>
<dbReference type="RefSeq" id="XP_003063557.1">
    <property type="nucleotide sequence ID" value="XM_003063511.1"/>
</dbReference>
<dbReference type="GO" id="GO:0000793">
    <property type="term" value="C:condensed chromosome"/>
    <property type="evidence" value="ECO:0007669"/>
    <property type="project" value="TreeGrafter"/>
</dbReference>
<dbReference type="PANTHER" id="PTHR14418:SF5">
    <property type="entry name" value="CONDENSIN COMPLEX SUBUNIT 3"/>
    <property type="match status" value="1"/>
</dbReference>
<protein>
    <submittedName>
        <fullName evidence="1">Condensin complex component, non-smc subunit</fullName>
    </submittedName>
</protein>
<dbReference type="InterPro" id="IPR016024">
    <property type="entry name" value="ARM-type_fold"/>
</dbReference>
<sequence>MAPKSTKTAVQSVGKILNEAQVSLSTHKKCVKLMLARRHADPDSFLPEICNCILPVLLEYKRDLCAERVVRFVVTFTAARAPGMEMEGDDFCEAFLGFLLNLAAAKDKAVRFRVCQIVAGVLNALAVDAEISDELYERMEDVMLERLRDKMPLVRAQAARRVLSHAGPRTTASAW</sequence>
<dbReference type="InterPro" id="IPR027165">
    <property type="entry name" value="CND3"/>
</dbReference>
<evidence type="ECO:0000313" key="1">
    <source>
        <dbReference type="EMBL" id="EEH51930.1"/>
    </source>
</evidence>
<dbReference type="PANTHER" id="PTHR14418">
    <property type="entry name" value="CONDENSIN COMPLEX SUBUNIT 3-RELATED"/>
    <property type="match status" value="1"/>
</dbReference>
<name>C1N6J8_MICPC</name>
<accession>C1N6J8</accession>
<organism evidence="2">
    <name type="scientific">Micromonas pusilla (strain CCMP1545)</name>
    <name type="common">Picoplanktonic green alga</name>
    <dbReference type="NCBI Taxonomy" id="564608"/>
    <lineage>
        <taxon>Eukaryota</taxon>
        <taxon>Viridiplantae</taxon>
        <taxon>Chlorophyta</taxon>
        <taxon>Mamiellophyceae</taxon>
        <taxon>Mamiellales</taxon>
        <taxon>Mamiellaceae</taxon>
        <taxon>Micromonas</taxon>
    </lineage>
</organism>
<dbReference type="OrthoDB" id="496423at2759"/>
<dbReference type="GeneID" id="9689194"/>
<dbReference type="GO" id="GO:0000796">
    <property type="term" value="C:condensin complex"/>
    <property type="evidence" value="ECO:0007669"/>
    <property type="project" value="InterPro"/>
</dbReference>
<reference evidence="1 2" key="1">
    <citation type="journal article" date="2009" name="Science">
        <title>Green evolution and dynamic adaptations revealed by genomes of the marine picoeukaryotes Micromonas.</title>
        <authorList>
            <person name="Worden A.Z."/>
            <person name="Lee J.H."/>
            <person name="Mock T."/>
            <person name="Rouze P."/>
            <person name="Simmons M.P."/>
            <person name="Aerts A.L."/>
            <person name="Allen A.E."/>
            <person name="Cuvelier M.L."/>
            <person name="Derelle E."/>
            <person name="Everett M.V."/>
            <person name="Foulon E."/>
            <person name="Grimwood J."/>
            <person name="Gundlach H."/>
            <person name="Henrissat B."/>
            <person name="Napoli C."/>
            <person name="McDonald S.M."/>
            <person name="Parker M.S."/>
            <person name="Rombauts S."/>
            <person name="Salamov A."/>
            <person name="Von Dassow P."/>
            <person name="Badger J.H."/>
            <person name="Coutinho P.M."/>
            <person name="Demir E."/>
            <person name="Dubchak I."/>
            <person name="Gentemann C."/>
            <person name="Eikrem W."/>
            <person name="Gready J.E."/>
            <person name="John U."/>
            <person name="Lanier W."/>
            <person name="Lindquist E.A."/>
            <person name="Lucas S."/>
            <person name="Mayer K.F."/>
            <person name="Moreau H."/>
            <person name="Not F."/>
            <person name="Otillar R."/>
            <person name="Panaud O."/>
            <person name="Pangilinan J."/>
            <person name="Paulsen I."/>
            <person name="Piegu B."/>
            <person name="Poliakov A."/>
            <person name="Robbens S."/>
            <person name="Schmutz J."/>
            <person name="Toulza E."/>
            <person name="Wyss T."/>
            <person name="Zelensky A."/>
            <person name="Zhou K."/>
            <person name="Armbrust E.V."/>
            <person name="Bhattacharya D."/>
            <person name="Goodenough U.W."/>
            <person name="Van de Peer Y."/>
            <person name="Grigoriev I.V."/>
        </authorList>
    </citation>
    <scope>NUCLEOTIDE SEQUENCE [LARGE SCALE GENOMIC DNA]</scope>
    <source>
        <strain evidence="1 2">CCMP1545</strain>
    </source>
</reference>
<dbReference type="GO" id="GO:0007076">
    <property type="term" value="P:mitotic chromosome condensation"/>
    <property type="evidence" value="ECO:0007669"/>
    <property type="project" value="InterPro"/>
</dbReference>
<dbReference type="SUPFAM" id="SSF48371">
    <property type="entry name" value="ARM repeat"/>
    <property type="match status" value="1"/>
</dbReference>
<dbReference type="STRING" id="564608.C1N6J8"/>
<keyword evidence="2" id="KW-1185">Reference proteome</keyword>
<dbReference type="KEGG" id="mpp:MICPUCDRAFT_42886"/>
<proteinExistence type="predicted"/>
<dbReference type="Proteomes" id="UP000001876">
    <property type="component" value="Unassembled WGS sequence"/>
</dbReference>
<dbReference type="AlphaFoldDB" id="C1N6J8"/>
<gene>
    <name evidence="1" type="ORF">MICPUCDRAFT_42886</name>
</gene>
<dbReference type="eggNOG" id="KOG2025">
    <property type="taxonomic scope" value="Eukaryota"/>
</dbReference>